<dbReference type="EMBL" id="MW962773">
    <property type="protein sequence ID" value="QVD39539.1"/>
    <property type="molecule type" value="mRNA"/>
</dbReference>
<evidence type="ECO:0000256" key="1">
    <source>
        <dbReference type="ARBA" id="ARBA00004123"/>
    </source>
</evidence>
<accession>A0A8E5JTA9</accession>
<dbReference type="PANTHER" id="PTHR14315">
    <property type="entry name" value="SPOT14 FAMILY MEMBER"/>
    <property type="match status" value="1"/>
</dbReference>
<evidence type="ECO:0000256" key="5">
    <source>
        <dbReference type="ARBA" id="ARBA00023242"/>
    </source>
</evidence>
<dbReference type="OrthoDB" id="5951908at2759"/>
<evidence type="ECO:0000256" key="3">
    <source>
        <dbReference type="ARBA" id="ARBA00009488"/>
    </source>
</evidence>
<comment type="similarity">
    <text evidence="3">Belongs to the SPOT14 family.</text>
</comment>
<feature type="compositionally biased region" description="Low complexity" evidence="6">
    <location>
        <begin position="146"/>
        <end position="161"/>
    </location>
</feature>
<dbReference type="PANTHER" id="PTHR14315:SF17">
    <property type="entry name" value="MIP21584P"/>
    <property type="match status" value="1"/>
</dbReference>
<dbReference type="GO" id="GO:0046890">
    <property type="term" value="P:regulation of lipid biosynthetic process"/>
    <property type="evidence" value="ECO:0007669"/>
    <property type="project" value="TreeGrafter"/>
</dbReference>
<dbReference type="InterPro" id="IPR053719">
    <property type="entry name" value="Lipogen_MT_Stabilize_sf"/>
</dbReference>
<dbReference type="GO" id="GO:0005829">
    <property type="term" value="C:cytosol"/>
    <property type="evidence" value="ECO:0007669"/>
    <property type="project" value="TreeGrafter"/>
</dbReference>
<dbReference type="InterPro" id="IPR009786">
    <property type="entry name" value="Spot_14"/>
</dbReference>
<evidence type="ECO:0000256" key="4">
    <source>
        <dbReference type="ARBA" id="ARBA00022490"/>
    </source>
</evidence>
<dbReference type="RefSeq" id="XP_049837127.1">
    <property type="nucleotide sequence ID" value="XM_049981170.1"/>
</dbReference>
<proteinExistence type="evidence at transcript level"/>
<dbReference type="GeneID" id="126281878"/>
<keyword evidence="5" id="KW-0539">Nucleus</keyword>
<comment type="subcellular location">
    <subcellularLocation>
        <location evidence="2">Cytoplasm</location>
    </subcellularLocation>
    <subcellularLocation>
        <location evidence="1">Nucleus</location>
    </subcellularLocation>
</comment>
<protein>
    <submittedName>
        <fullName evidence="7">Mid1-interacting protein 1</fullName>
    </submittedName>
</protein>
<feature type="compositionally biased region" description="Acidic residues" evidence="6">
    <location>
        <begin position="162"/>
        <end position="174"/>
    </location>
</feature>
<reference evidence="7" key="1">
    <citation type="journal article" date="2021" name="J. Neurophysiol.">
        <title>Gene transcription changes in a locust model of noise-induced deafness.</title>
        <authorList>
            <person name="French A.S."/>
            <person name="Warren B."/>
        </authorList>
    </citation>
    <scope>NUCLEOTIDE SEQUENCE</scope>
</reference>
<dbReference type="Gene3D" id="6.10.140.1610">
    <property type="match status" value="1"/>
</dbReference>
<name>A0A8E5JTA9_SCHGR</name>
<dbReference type="GO" id="GO:0005634">
    <property type="term" value="C:nucleus"/>
    <property type="evidence" value="ECO:0007669"/>
    <property type="project" value="UniProtKB-SubCell"/>
</dbReference>
<feature type="region of interest" description="Disordered" evidence="6">
    <location>
        <begin position="121"/>
        <end position="180"/>
    </location>
</feature>
<evidence type="ECO:0000256" key="2">
    <source>
        <dbReference type="ARBA" id="ARBA00004496"/>
    </source>
</evidence>
<sequence length="223" mass="24488">MLLSDSLTSCCDTISLPMDNRSCLRRIGRHEDAPFSNQSIMNVIEKFVKAVGEMEETILVPCRLMDLKVGDAGDTVEVDTKKHQKGKRSIRDMANTDLYNLYTTVNSVKRELLWGQSEDVPDQGMITVPSSTSVSSATKGHARRPSTASMTSTNSSNSISDTDSENGNENDSGIEDSQAADVSQEVAANFRRHLHGLYRSLEQMTEAANYLTTRYQNDVGGAV</sequence>
<organism evidence="7">
    <name type="scientific">Schistocerca gregaria</name>
    <name type="common">Desert locust</name>
    <name type="synonym">Gryllus gregarius</name>
    <dbReference type="NCBI Taxonomy" id="7010"/>
    <lineage>
        <taxon>Eukaryota</taxon>
        <taxon>Metazoa</taxon>
        <taxon>Ecdysozoa</taxon>
        <taxon>Arthropoda</taxon>
        <taxon>Hexapoda</taxon>
        <taxon>Insecta</taxon>
        <taxon>Pterygota</taxon>
        <taxon>Neoptera</taxon>
        <taxon>Polyneoptera</taxon>
        <taxon>Orthoptera</taxon>
        <taxon>Caelifera</taxon>
        <taxon>Acrididea</taxon>
        <taxon>Acridomorpha</taxon>
        <taxon>Acridoidea</taxon>
        <taxon>Acrididae</taxon>
        <taxon>Cyrtacanthacridinae</taxon>
        <taxon>Schistocerca</taxon>
    </lineage>
</organism>
<keyword evidence="4" id="KW-0963">Cytoplasm</keyword>
<feature type="compositionally biased region" description="Low complexity" evidence="6">
    <location>
        <begin position="127"/>
        <end position="136"/>
    </location>
</feature>
<evidence type="ECO:0000313" key="7">
    <source>
        <dbReference type="EMBL" id="QVD39539.1"/>
    </source>
</evidence>
<dbReference type="Pfam" id="PF07084">
    <property type="entry name" value="Spot_14"/>
    <property type="match status" value="1"/>
</dbReference>
<dbReference type="KEGG" id="sgre:126281878"/>
<dbReference type="AlphaFoldDB" id="A0A8E5JTA9"/>
<evidence type="ECO:0000256" key="6">
    <source>
        <dbReference type="SAM" id="MobiDB-lite"/>
    </source>
</evidence>